<evidence type="ECO:0000256" key="1">
    <source>
        <dbReference type="ARBA" id="ARBA00000971"/>
    </source>
</evidence>
<evidence type="ECO:0000313" key="16">
    <source>
        <dbReference type="Proteomes" id="UP000004080"/>
    </source>
</evidence>
<dbReference type="EC" id="5.2.1.8" evidence="11"/>
<comment type="catalytic activity">
    <reaction evidence="1 11">
        <text>[protein]-peptidylproline (omega=180) = [protein]-peptidylproline (omega=0)</text>
        <dbReference type="Rhea" id="RHEA:16237"/>
        <dbReference type="Rhea" id="RHEA-COMP:10747"/>
        <dbReference type="Rhea" id="RHEA-COMP:10748"/>
        <dbReference type="ChEBI" id="CHEBI:83833"/>
        <dbReference type="ChEBI" id="CHEBI:83834"/>
        <dbReference type="EC" id="5.2.1.8"/>
    </reaction>
</comment>
<feature type="domain" description="PpiC" evidence="14">
    <location>
        <begin position="144"/>
        <end position="234"/>
    </location>
</feature>
<dbReference type="GO" id="GO:0003755">
    <property type="term" value="F:peptidyl-prolyl cis-trans isomerase activity"/>
    <property type="evidence" value="ECO:0007669"/>
    <property type="project" value="UniProtKB-UniRule"/>
</dbReference>
<dbReference type="Gene3D" id="3.10.50.40">
    <property type="match status" value="1"/>
</dbReference>
<dbReference type="Proteomes" id="UP000004080">
    <property type="component" value="Unassembled WGS sequence"/>
</dbReference>
<dbReference type="SUPFAM" id="SSF54534">
    <property type="entry name" value="FKBP-like"/>
    <property type="match status" value="1"/>
</dbReference>
<feature type="region of interest" description="Disordered" evidence="12">
    <location>
        <begin position="274"/>
        <end position="295"/>
    </location>
</feature>
<dbReference type="InterPro" id="IPR027304">
    <property type="entry name" value="Trigger_fact/SurA_dom_sf"/>
</dbReference>
<organism evidence="15 16">
    <name type="scientific">Fictibacillus macauensis ZFHKF-1</name>
    <dbReference type="NCBI Taxonomy" id="1196324"/>
    <lineage>
        <taxon>Bacteria</taxon>
        <taxon>Bacillati</taxon>
        <taxon>Bacillota</taxon>
        <taxon>Bacilli</taxon>
        <taxon>Bacillales</taxon>
        <taxon>Fictibacillaceae</taxon>
        <taxon>Fictibacillus</taxon>
    </lineage>
</organism>
<sequence length="295" mass="33104">MKKWLLSIGLAATVASLGACSNSGSDSDKVAESKVGDITKEDFYKEMKKQAGKQIIKQMIDIKLLEDKYKVSDKEIDKRIEELEQKSGGKAQFKEKIKSSGINTEKELKEQIKIGLLQEKATQDGVTVSDADIKKAFDEQYKGKEEVKARHILVKEKKLADEIKAKLDKGADFAELVKKYSTDTGTKNNGGDLGYNPKGKMVPEFDKAQFSLKKNEISKPIKTNYGYHIIQVLDKREPSLEDKKKELTDALKQQKQKPITEILENLEKKANVKFNDKDLKDALKPQPQPAMPGQG</sequence>
<evidence type="ECO:0000256" key="10">
    <source>
        <dbReference type="ARBA" id="ARBA00023288"/>
    </source>
</evidence>
<dbReference type="SUPFAM" id="SSF109998">
    <property type="entry name" value="Triger factor/SurA peptide-binding domain-like"/>
    <property type="match status" value="1"/>
</dbReference>
<dbReference type="PROSITE" id="PS51257">
    <property type="entry name" value="PROKAR_LIPOPROTEIN"/>
    <property type="match status" value="1"/>
</dbReference>
<protein>
    <recommendedName>
        <fullName evidence="11">Foldase protein PrsA</fullName>
        <ecNumber evidence="11">5.2.1.8</ecNumber>
    </recommendedName>
</protein>
<gene>
    <name evidence="11" type="primary">prsA</name>
    <name evidence="15" type="ORF">A374_08484</name>
</gene>
<feature type="compositionally biased region" description="Pro residues" evidence="12">
    <location>
        <begin position="286"/>
        <end position="295"/>
    </location>
</feature>
<evidence type="ECO:0000256" key="2">
    <source>
        <dbReference type="ARBA" id="ARBA00004193"/>
    </source>
</evidence>
<dbReference type="InterPro" id="IPR050245">
    <property type="entry name" value="PrsA_foldase"/>
</dbReference>
<keyword evidence="4 11" id="KW-1003">Cell membrane</keyword>
<evidence type="ECO:0000256" key="13">
    <source>
        <dbReference type="SAM" id="SignalP"/>
    </source>
</evidence>
<feature type="chain" id="PRO_5039724102" description="Foldase protein PrsA" evidence="13">
    <location>
        <begin position="22"/>
        <end position="295"/>
    </location>
</feature>
<dbReference type="GO" id="GO:0006457">
    <property type="term" value="P:protein folding"/>
    <property type="evidence" value="ECO:0007669"/>
    <property type="project" value="UniProtKB-UniRule"/>
</dbReference>
<dbReference type="PANTHER" id="PTHR47245:SF1">
    <property type="entry name" value="FOLDASE PROTEIN PRSA"/>
    <property type="match status" value="1"/>
</dbReference>
<feature type="signal peptide" evidence="13">
    <location>
        <begin position="1"/>
        <end position="21"/>
    </location>
</feature>
<dbReference type="eggNOG" id="COG0760">
    <property type="taxonomic scope" value="Bacteria"/>
</dbReference>
<keyword evidence="5 11" id="KW-0732">Signal</keyword>
<comment type="similarity">
    <text evidence="3 11">Belongs to the PrsA family.</text>
</comment>
<comment type="subcellular location">
    <subcellularLocation>
        <location evidence="2 11">Cell membrane</location>
        <topology evidence="2 11">Lipid-anchor</topology>
    </subcellularLocation>
</comment>
<dbReference type="InterPro" id="IPR000297">
    <property type="entry name" value="PPIase_PpiC"/>
</dbReference>
<evidence type="ECO:0000259" key="14">
    <source>
        <dbReference type="PROSITE" id="PS50198"/>
    </source>
</evidence>
<dbReference type="HAMAP" id="MF_01145">
    <property type="entry name" value="Foldase_PrsA"/>
    <property type="match status" value="1"/>
</dbReference>
<comment type="function">
    <text evidence="11">Plays a major role in protein secretion by helping the post-translocational extracellular folding of several secreted proteins.</text>
</comment>
<evidence type="ECO:0000256" key="6">
    <source>
        <dbReference type="ARBA" id="ARBA00023110"/>
    </source>
</evidence>
<keyword evidence="10 11" id="KW-0449">Lipoprotein</keyword>
<evidence type="ECO:0000313" key="15">
    <source>
        <dbReference type="EMBL" id="EIT85858.1"/>
    </source>
</evidence>
<name>I8UGA0_9BACL</name>
<dbReference type="PROSITE" id="PS50198">
    <property type="entry name" value="PPIC_PPIASE_2"/>
    <property type="match status" value="1"/>
</dbReference>
<evidence type="ECO:0000256" key="11">
    <source>
        <dbReference type="HAMAP-Rule" id="MF_01145"/>
    </source>
</evidence>
<evidence type="ECO:0000256" key="3">
    <source>
        <dbReference type="ARBA" id="ARBA00006071"/>
    </source>
</evidence>
<keyword evidence="7 11" id="KW-0472">Membrane</keyword>
<evidence type="ECO:0000256" key="12">
    <source>
        <dbReference type="SAM" id="MobiDB-lite"/>
    </source>
</evidence>
<keyword evidence="6 11" id="KW-0697">Rotamase</keyword>
<evidence type="ECO:0000256" key="5">
    <source>
        <dbReference type="ARBA" id="ARBA00022729"/>
    </source>
</evidence>
<dbReference type="AlphaFoldDB" id="I8UGA0"/>
<dbReference type="EMBL" id="AKKV01000024">
    <property type="protein sequence ID" value="EIT85858.1"/>
    <property type="molecule type" value="Genomic_DNA"/>
</dbReference>
<proteinExistence type="inferred from homology"/>
<evidence type="ECO:0000256" key="4">
    <source>
        <dbReference type="ARBA" id="ARBA00022475"/>
    </source>
</evidence>
<comment type="caution">
    <text evidence="15">The sequence shown here is derived from an EMBL/GenBank/DDBJ whole genome shotgun (WGS) entry which is preliminary data.</text>
</comment>
<dbReference type="RefSeq" id="WP_007201790.1">
    <property type="nucleotide sequence ID" value="NZ_AKKV01000024.1"/>
</dbReference>
<reference evidence="15 16" key="1">
    <citation type="journal article" date="2012" name="J. Bacteriol.">
        <title>Genome of Bacillus macauensis ZFHKF-1, a Long-Chain-Forming Bacterium.</title>
        <authorList>
            <person name="Cai L."/>
            <person name="Zhang T."/>
        </authorList>
    </citation>
    <scope>NUCLEOTIDE SEQUENCE [LARGE SCALE GENOMIC DNA]</scope>
    <source>
        <strain evidence="15 16">ZFHKF-1</strain>
    </source>
</reference>
<keyword evidence="16" id="KW-1185">Reference proteome</keyword>
<dbReference type="GO" id="GO:0005886">
    <property type="term" value="C:plasma membrane"/>
    <property type="evidence" value="ECO:0007669"/>
    <property type="project" value="UniProtKB-SubCell"/>
</dbReference>
<evidence type="ECO:0000256" key="7">
    <source>
        <dbReference type="ARBA" id="ARBA00023136"/>
    </source>
</evidence>
<keyword evidence="8 11" id="KW-0564">Palmitate</keyword>
<dbReference type="PATRIC" id="fig|1196324.3.peg.1741"/>
<dbReference type="PANTHER" id="PTHR47245">
    <property type="entry name" value="PEPTIDYLPROLYL ISOMERASE"/>
    <property type="match status" value="1"/>
</dbReference>
<keyword evidence="9 11" id="KW-0413">Isomerase</keyword>
<dbReference type="STRING" id="1196324.A374_08484"/>
<evidence type="ECO:0000256" key="9">
    <source>
        <dbReference type="ARBA" id="ARBA00023235"/>
    </source>
</evidence>
<dbReference type="InterPro" id="IPR046357">
    <property type="entry name" value="PPIase_dom_sf"/>
</dbReference>
<feature type="compositionally biased region" description="Basic and acidic residues" evidence="12">
    <location>
        <begin position="274"/>
        <end position="283"/>
    </location>
</feature>
<evidence type="ECO:0000256" key="8">
    <source>
        <dbReference type="ARBA" id="ARBA00023139"/>
    </source>
</evidence>
<dbReference type="Gene3D" id="1.10.4030.10">
    <property type="entry name" value="Porin chaperone SurA, peptide-binding domain"/>
    <property type="match status" value="1"/>
</dbReference>
<accession>I8UGA0</accession>
<dbReference type="InterPro" id="IPR023059">
    <property type="entry name" value="Foldase_PrsA"/>
</dbReference>
<dbReference type="Pfam" id="PF13616">
    <property type="entry name" value="Rotamase_3"/>
    <property type="match status" value="1"/>
</dbReference>